<name>A0A1J1LLW2_9CYAN</name>
<evidence type="ECO:0000313" key="1">
    <source>
        <dbReference type="EMBL" id="CUR33459.1"/>
    </source>
</evidence>
<reference evidence="2" key="1">
    <citation type="submission" date="2015-10" db="EMBL/GenBank/DDBJ databases">
        <authorList>
            <person name="Regsiter A."/>
            <person name="william w."/>
        </authorList>
    </citation>
    <scope>NUCLEOTIDE SEQUENCE [LARGE SCALE GENOMIC DNA]</scope>
</reference>
<keyword evidence="2" id="KW-1185">Reference proteome</keyword>
<evidence type="ECO:0000313" key="2">
    <source>
        <dbReference type="Proteomes" id="UP000184315"/>
    </source>
</evidence>
<gene>
    <name evidence="1" type="ORF">PL9214510128</name>
</gene>
<accession>A0A1J1LLW2</accession>
<dbReference type="Proteomes" id="UP000184315">
    <property type="component" value="Unassembled WGS sequence"/>
</dbReference>
<dbReference type="AlphaFoldDB" id="A0A1J1LLW2"/>
<sequence>MAIAAKLIMVIALIEVKIHIKYKTGLHLCNLSIFLIMFM</sequence>
<organism evidence="1 2">
    <name type="scientific">Planktothrix tepida PCC 9214</name>
    <dbReference type="NCBI Taxonomy" id="671072"/>
    <lineage>
        <taxon>Bacteria</taxon>
        <taxon>Bacillati</taxon>
        <taxon>Cyanobacteriota</taxon>
        <taxon>Cyanophyceae</taxon>
        <taxon>Oscillatoriophycideae</taxon>
        <taxon>Oscillatoriales</taxon>
        <taxon>Microcoleaceae</taxon>
        <taxon>Planktothrix</taxon>
    </lineage>
</organism>
<dbReference type="STRING" id="671072.PL9214510128"/>
<dbReference type="EMBL" id="CZDF01000157">
    <property type="protein sequence ID" value="CUR33459.1"/>
    <property type="molecule type" value="Genomic_DNA"/>
</dbReference>
<protein>
    <submittedName>
        <fullName evidence="1">Uncharacterized protein</fullName>
    </submittedName>
</protein>
<proteinExistence type="predicted"/>